<dbReference type="AlphaFoldDB" id="A0A9Q8P9R5"/>
<accession>A0A9Q8P9R5</accession>
<evidence type="ECO:0000313" key="1">
    <source>
        <dbReference type="EMBL" id="UJO18211.1"/>
    </source>
</evidence>
<reference evidence="1" key="1">
    <citation type="submission" date="2021-12" db="EMBL/GenBank/DDBJ databases">
        <authorList>
            <person name="Zaccaron A."/>
            <person name="Stergiopoulos I."/>
        </authorList>
    </citation>
    <scope>NUCLEOTIDE SEQUENCE</scope>
    <source>
        <strain evidence="1">Race5_Kim</strain>
    </source>
</reference>
<reference evidence="1" key="2">
    <citation type="journal article" date="2022" name="Microb. Genom.">
        <title>A chromosome-scale genome assembly of the tomato pathogen Cladosporium fulvum reveals a compartmentalized genome architecture and the presence of a dispensable chromosome.</title>
        <authorList>
            <person name="Zaccaron A.Z."/>
            <person name="Chen L.H."/>
            <person name="Samaras A."/>
            <person name="Stergiopoulos I."/>
        </authorList>
    </citation>
    <scope>NUCLEOTIDE SEQUENCE</scope>
    <source>
        <strain evidence="1">Race5_Kim</strain>
    </source>
</reference>
<dbReference type="Proteomes" id="UP000756132">
    <property type="component" value="Chromosome 5"/>
</dbReference>
<proteinExistence type="predicted"/>
<dbReference type="EMBL" id="CP090167">
    <property type="protein sequence ID" value="UJO18211.1"/>
    <property type="molecule type" value="Genomic_DNA"/>
</dbReference>
<gene>
    <name evidence="1" type="ORF">CLAFUR5_05755</name>
</gene>
<dbReference type="KEGG" id="ffu:CLAFUR5_05755"/>
<sequence length="146" mass="17198">MEELREQLSQVEKWLAACKQQAGKDALEKQEREHDMQAIDSEIGSLIERSQDASPDDRPVYQEALQMTIDTSNAIRQSLQDACLSFDQAEVELKRAEWLFKKARCDIKNKELIDHAWDNHTGIPERWGQARFLERKREKEEQERQE</sequence>
<name>A0A9Q8P9R5_PASFU</name>
<evidence type="ECO:0000313" key="2">
    <source>
        <dbReference type="Proteomes" id="UP000756132"/>
    </source>
</evidence>
<dbReference type="RefSeq" id="XP_047762577.1">
    <property type="nucleotide sequence ID" value="XM_047904903.1"/>
</dbReference>
<dbReference type="GeneID" id="71985633"/>
<protein>
    <submittedName>
        <fullName evidence="1">Uncharacterized protein</fullName>
    </submittedName>
</protein>
<organism evidence="1 2">
    <name type="scientific">Passalora fulva</name>
    <name type="common">Tomato leaf mold</name>
    <name type="synonym">Cladosporium fulvum</name>
    <dbReference type="NCBI Taxonomy" id="5499"/>
    <lineage>
        <taxon>Eukaryota</taxon>
        <taxon>Fungi</taxon>
        <taxon>Dikarya</taxon>
        <taxon>Ascomycota</taxon>
        <taxon>Pezizomycotina</taxon>
        <taxon>Dothideomycetes</taxon>
        <taxon>Dothideomycetidae</taxon>
        <taxon>Mycosphaerellales</taxon>
        <taxon>Mycosphaerellaceae</taxon>
        <taxon>Fulvia</taxon>
    </lineage>
</organism>
<keyword evidence="2" id="KW-1185">Reference proteome</keyword>